<name>A0A1D1VWQ1_RAMVA</name>
<sequence>MFGGMIRAYAPYQMSGLTTGFPMGFPLRPPLGFSLGPSAGTSLLGTLAQPRFTADEWLILQGMTVTQPADPSISPVAQAIQPFSLRVPQASSYHASAITNSPVVTSRPDVKINLGSFGAPRKPFDHRRLGNQPPQHCVAVLMATLTDAVVVVGAAMALEGAVDVAVEVAVEVAVDVIVDVIVTDNGDTAPGTAKGCPRKATRTWTRRARRITLPSVQPGSEGEPKSAKKTLSTDSKNPTTHMDQLEHQTGNDGASRTWKWTSENLDEGGKKAPSFLVW</sequence>
<dbReference type="EMBL" id="BDGG01000010">
    <property type="protein sequence ID" value="GAV04208.1"/>
    <property type="molecule type" value="Genomic_DNA"/>
</dbReference>
<reference evidence="2 3" key="1">
    <citation type="journal article" date="2016" name="Nat. Commun.">
        <title>Extremotolerant tardigrade genome and improved radiotolerance of human cultured cells by tardigrade-unique protein.</title>
        <authorList>
            <person name="Hashimoto T."/>
            <person name="Horikawa D.D."/>
            <person name="Saito Y."/>
            <person name="Kuwahara H."/>
            <person name="Kozuka-Hata H."/>
            <person name="Shin-I T."/>
            <person name="Minakuchi Y."/>
            <person name="Ohishi K."/>
            <person name="Motoyama A."/>
            <person name="Aizu T."/>
            <person name="Enomoto A."/>
            <person name="Kondo K."/>
            <person name="Tanaka S."/>
            <person name="Hara Y."/>
            <person name="Koshikawa S."/>
            <person name="Sagara H."/>
            <person name="Miura T."/>
            <person name="Yokobori S."/>
            <person name="Miyagawa K."/>
            <person name="Suzuki Y."/>
            <person name="Kubo T."/>
            <person name="Oyama M."/>
            <person name="Kohara Y."/>
            <person name="Fujiyama A."/>
            <person name="Arakawa K."/>
            <person name="Katayama T."/>
            <person name="Toyoda A."/>
            <person name="Kunieda T."/>
        </authorList>
    </citation>
    <scope>NUCLEOTIDE SEQUENCE [LARGE SCALE GENOMIC DNA]</scope>
    <source>
        <strain evidence="2 3">YOKOZUNA-1</strain>
    </source>
</reference>
<gene>
    <name evidence="2" type="primary">RvY_14520-1</name>
    <name evidence="2" type="synonym">RvY_14520.1</name>
    <name evidence="2" type="ORF">RvY_14520</name>
</gene>
<evidence type="ECO:0000256" key="1">
    <source>
        <dbReference type="SAM" id="MobiDB-lite"/>
    </source>
</evidence>
<feature type="compositionally biased region" description="Polar residues" evidence="1">
    <location>
        <begin position="229"/>
        <end position="263"/>
    </location>
</feature>
<protein>
    <submittedName>
        <fullName evidence="2">Uncharacterized protein</fullName>
    </submittedName>
</protein>
<feature type="region of interest" description="Disordered" evidence="1">
    <location>
        <begin position="210"/>
        <end position="278"/>
    </location>
</feature>
<evidence type="ECO:0000313" key="2">
    <source>
        <dbReference type="EMBL" id="GAV04208.1"/>
    </source>
</evidence>
<comment type="caution">
    <text evidence="2">The sequence shown here is derived from an EMBL/GenBank/DDBJ whole genome shotgun (WGS) entry which is preliminary data.</text>
</comment>
<organism evidence="2 3">
    <name type="scientific">Ramazzottius varieornatus</name>
    <name type="common">Water bear</name>
    <name type="synonym">Tardigrade</name>
    <dbReference type="NCBI Taxonomy" id="947166"/>
    <lineage>
        <taxon>Eukaryota</taxon>
        <taxon>Metazoa</taxon>
        <taxon>Ecdysozoa</taxon>
        <taxon>Tardigrada</taxon>
        <taxon>Eutardigrada</taxon>
        <taxon>Parachela</taxon>
        <taxon>Hypsibioidea</taxon>
        <taxon>Ramazzottiidae</taxon>
        <taxon>Ramazzottius</taxon>
    </lineage>
</organism>
<keyword evidence="3" id="KW-1185">Reference proteome</keyword>
<dbReference type="AlphaFoldDB" id="A0A1D1VWQ1"/>
<proteinExistence type="predicted"/>
<accession>A0A1D1VWQ1</accession>
<dbReference type="Proteomes" id="UP000186922">
    <property type="component" value="Unassembled WGS sequence"/>
</dbReference>
<evidence type="ECO:0000313" key="3">
    <source>
        <dbReference type="Proteomes" id="UP000186922"/>
    </source>
</evidence>